<dbReference type="Proteomes" id="UP001164776">
    <property type="component" value="Unassembled WGS sequence"/>
</dbReference>
<dbReference type="AlphaFoldDB" id="A0A9W7XC56"/>
<keyword evidence="3" id="KW-1185">Reference proteome</keyword>
<organism evidence="2 3">
    <name type="scientific">Paspalum vaginatum</name>
    <name type="common">seashore paspalum</name>
    <dbReference type="NCBI Taxonomy" id="158149"/>
    <lineage>
        <taxon>Eukaryota</taxon>
        <taxon>Viridiplantae</taxon>
        <taxon>Streptophyta</taxon>
        <taxon>Embryophyta</taxon>
        <taxon>Tracheophyta</taxon>
        <taxon>Spermatophyta</taxon>
        <taxon>Magnoliopsida</taxon>
        <taxon>Liliopsida</taxon>
        <taxon>Poales</taxon>
        <taxon>Poaceae</taxon>
        <taxon>PACMAD clade</taxon>
        <taxon>Panicoideae</taxon>
        <taxon>Andropogonodae</taxon>
        <taxon>Paspaleae</taxon>
        <taxon>Paspalinae</taxon>
        <taxon>Paspalum</taxon>
    </lineage>
</organism>
<proteinExistence type="predicted"/>
<evidence type="ECO:0000256" key="1">
    <source>
        <dbReference type="SAM" id="MobiDB-lite"/>
    </source>
</evidence>
<accession>A0A9W7XC56</accession>
<feature type="region of interest" description="Disordered" evidence="1">
    <location>
        <begin position="1"/>
        <end position="25"/>
    </location>
</feature>
<evidence type="ECO:0000313" key="3">
    <source>
        <dbReference type="Proteomes" id="UP001164776"/>
    </source>
</evidence>
<comment type="caution">
    <text evidence="2">The sequence shown here is derived from an EMBL/GenBank/DDBJ whole genome shotgun (WGS) entry which is preliminary data.</text>
</comment>
<sequence>MRTAGSNNAESGHRRWSWPAGRRRSPGVMGRPCLLILLPLGHTDVAHIASARRLRHPSPVTAHRLSVRLCRCPHRSSSPPSPPWLPSCPRPPAWLLLAGRRHHRHLSPSQAPTPSPAELVEALRCPAAW</sequence>
<feature type="compositionally biased region" description="Polar residues" evidence="1">
    <location>
        <begin position="1"/>
        <end position="10"/>
    </location>
</feature>
<evidence type="ECO:0000313" key="2">
    <source>
        <dbReference type="EMBL" id="KAJ1256415.1"/>
    </source>
</evidence>
<name>A0A9W7XC56_9POAL</name>
<gene>
    <name evidence="2" type="ORF">BS78_K032500</name>
</gene>
<protein>
    <submittedName>
        <fullName evidence="2">Uncharacterized protein</fullName>
    </submittedName>
</protein>
<reference evidence="2 3" key="1">
    <citation type="submission" date="2022-10" db="EMBL/GenBank/DDBJ databases">
        <title>WGS assembly of Paspalum vaginatum 540-79.</title>
        <authorList>
            <person name="Sun G."/>
            <person name="Wase N."/>
            <person name="Shu S."/>
            <person name="Jenkins J."/>
            <person name="Zhou B."/>
            <person name="Torres-Rodriguez J."/>
            <person name="Chen C."/>
            <person name="Sandor L."/>
            <person name="Plott C."/>
            <person name="Yoshinga Y."/>
            <person name="Daum C."/>
            <person name="Qi P."/>
            <person name="Barry K."/>
            <person name="Lipzen A."/>
            <person name="Berry L."/>
            <person name="Pedersen C."/>
            <person name="Gottilla T."/>
            <person name="Foltz A."/>
            <person name="Yu H."/>
            <person name="O'Malley R."/>
            <person name="Zhang C."/>
            <person name="Devos K."/>
            <person name="Sigmon B."/>
            <person name="Yu B."/>
            <person name="Obata T."/>
            <person name="Schmutz J."/>
            <person name="Schnable J."/>
        </authorList>
    </citation>
    <scope>NUCLEOTIDE SEQUENCE [LARGE SCALE GENOMIC DNA]</scope>
    <source>
        <strain evidence="3">cv. 540-79</strain>
    </source>
</reference>
<dbReference type="EMBL" id="MU629518">
    <property type="protein sequence ID" value="KAJ1256415.1"/>
    <property type="molecule type" value="Genomic_DNA"/>
</dbReference>